<dbReference type="InterPro" id="IPR051013">
    <property type="entry name" value="MBL_superfamily_lactonases"/>
</dbReference>
<evidence type="ECO:0000313" key="8">
    <source>
        <dbReference type="Proteomes" id="UP000003009"/>
    </source>
</evidence>
<comment type="similarity">
    <text evidence="2">Belongs to the metallo-beta-lactamase superfamily.</text>
</comment>
<dbReference type="HOGENOM" id="CLU_030571_3_5_4"/>
<keyword evidence="4" id="KW-0378">Hydrolase</keyword>
<keyword evidence="5" id="KW-0862">Zinc</keyword>
<dbReference type="GO" id="GO:0046872">
    <property type="term" value="F:metal ion binding"/>
    <property type="evidence" value="ECO:0007669"/>
    <property type="project" value="UniProtKB-KW"/>
</dbReference>
<dbReference type="PANTHER" id="PTHR42978:SF7">
    <property type="entry name" value="METALLO-HYDROLASE RV2300C-RELATED"/>
    <property type="match status" value="1"/>
</dbReference>
<evidence type="ECO:0000259" key="6">
    <source>
        <dbReference type="SMART" id="SM00849"/>
    </source>
</evidence>
<dbReference type="GO" id="GO:0016787">
    <property type="term" value="F:hydrolase activity"/>
    <property type="evidence" value="ECO:0007669"/>
    <property type="project" value="UniProtKB-KW"/>
</dbReference>
<evidence type="ECO:0000256" key="4">
    <source>
        <dbReference type="ARBA" id="ARBA00022801"/>
    </source>
</evidence>
<comment type="cofactor">
    <cofactor evidence="1">
        <name>Zn(2+)</name>
        <dbReference type="ChEBI" id="CHEBI:29105"/>
    </cofactor>
</comment>
<dbReference type="AlphaFoldDB" id="C4GLH4"/>
<gene>
    <name evidence="7" type="ORF">GCWU000324_02545</name>
</gene>
<evidence type="ECO:0000256" key="3">
    <source>
        <dbReference type="ARBA" id="ARBA00022723"/>
    </source>
</evidence>
<keyword evidence="8" id="KW-1185">Reference proteome</keyword>
<dbReference type="SMART" id="SM00849">
    <property type="entry name" value="Lactamase_B"/>
    <property type="match status" value="1"/>
</dbReference>
<accession>C4GLH4</accession>
<proteinExistence type="inferred from homology"/>
<evidence type="ECO:0000313" key="7">
    <source>
        <dbReference type="EMBL" id="EEP66975.1"/>
    </source>
</evidence>
<dbReference type="InterPro" id="IPR001279">
    <property type="entry name" value="Metallo-B-lactamas"/>
</dbReference>
<sequence length="284" mass="32556">MNNIKIHCLTTGWVQIKIHHQLARFFRRPLSVMDVLTDHKWSPHLPIGCWLIEHPEGLIMVVDTGESSRANDAGYQPWWHPFMQFCERRGVKAEEEVGAVLRSRGFDPLNVKWVVMTHMHGDHAGGIPNFPNSTFLLTETEKHAIEAKDAVFNGYLTMHYPDWFSKQIQTVPFSDGAFETFEKSQKLTQDGKIRLVPTPGHTLGHQIVIVDMGDYYVLIGGDASYCEQYMLNGDIDGVCIDGKQHHESTTKMRELCRRKPTITQFAHDFYSETRLQEKRFTAVG</sequence>
<evidence type="ECO:0000256" key="1">
    <source>
        <dbReference type="ARBA" id="ARBA00001947"/>
    </source>
</evidence>
<dbReference type="EMBL" id="ACJW02000005">
    <property type="protein sequence ID" value="EEP66975.1"/>
    <property type="molecule type" value="Genomic_DNA"/>
</dbReference>
<dbReference type="STRING" id="629741.GCWU000324_02545"/>
<evidence type="ECO:0000256" key="2">
    <source>
        <dbReference type="ARBA" id="ARBA00007749"/>
    </source>
</evidence>
<evidence type="ECO:0000256" key="5">
    <source>
        <dbReference type="ARBA" id="ARBA00022833"/>
    </source>
</evidence>
<dbReference type="Gene3D" id="3.60.15.10">
    <property type="entry name" value="Ribonuclease Z/Hydroxyacylglutathione hydrolase-like"/>
    <property type="match status" value="1"/>
</dbReference>
<dbReference type="InterPro" id="IPR036866">
    <property type="entry name" value="RibonucZ/Hydroxyglut_hydro"/>
</dbReference>
<dbReference type="GeneID" id="84905602"/>
<dbReference type="CDD" id="cd07729">
    <property type="entry name" value="AHL_lactonase_MBL-fold"/>
    <property type="match status" value="1"/>
</dbReference>
<dbReference type="PANTHER" id="PTHR42978">
    <property type="entry name" value="QUORUM-QUENCHING LACTONASE YTNP-RELATED-RELATED"/>
    <property type="match status" value="1"/>
</dbReference>
<dbReference type="RefSeq" id="WP_003797886.1">
    <property type="nucleotide sequence ID" value="NZ_GG665873.1"/>
</dbReference>
<protein>
    <submittedName>
        <fullName evidence="7">Metallo-beta-lactamase domain protein</fullName>
    </submittedName>
</protein>
<comment type="caution">
    <text evidence="7">The sequence shown here is derived from an EMBL/GenBank/DDBJ whole genome shotgun (WGS) entry which is preliminary data.</text>
</comment>
<organism evidence="7 8">
    <name type="scientific">Kingella oralis ATCC 51147</name>
    <dbReference type="NCBI Taxonomy" id="629741"/>
    <lineage>
        <taxon>Bacteria</taxon>
        <taxon>Pseudomonadati</taxon>
        <taxon>Pseudomonadota</taxon>
        <taxon>Betaproteobacteria</taxon>
        <taxon>Neisseriales</taxon>
        <taxon>Neisseriaceae</taxon>
        <taxon>Kingella</taxon>
    </lineage>
</organism>
<dbReference type="Pfam" id="PF00753">
    <property type="entry name" value="Lactamase_B"/>
    <property type="match status" value="1"/>
</dbReference>
<feature type="domain" description="Metallo-beta-lactamase" evidence="6">
    <location>
        <begin position="46"/>
        <end position="267"/>
    </location>
</feature>
<keyword evidence="3" id="KW-0479">Metal-binding</keyword>
<dbReference type="OrthoDB" id="8610772at2"/>
<name>C4GLH4_9NEIS</name>
<dbReference type="Proteomes" id="UP000003009">
    <property type="component" value="Unassembled WGS sequence"/>
</dbReference>
<dbReference type="SUPFAM" id="SSF56281">
    <property type="entry name" value="Metallo-hydrolase/oxidoreductase"/>
    <property type="match status" value="1"/>
</dbReference>
<reference evidence="7" key="1">
    <citation type="submission" date="2009-04" db="EMBL/GenBank/DDBJ databases">
        <authorList>
            <person name="Weinstock G."/>
            <person name="Sodergren E."/>
            <person name="Clifton S."/>
            <person name="Fulton L."/>
            <person name="Fulton B."/>
            <person name="Courtney L."/>
            <person name="Fronick C."/>
            <person name="Harrison M."/>
            <person name="Strong C."/>
            <person name="Farmer C."/>
            <person name="Delahaunty K."/>
            <person name="Markovic C."/>
            <person name="Hall O."/>
            <person name="Minx P."/>
            <person name="Tomlinson C."/>
            <person name="Mitreva M."/>
            <person name="Nelson J."/>
            <person name="Hou S."/>
            <person name="Wollam A."/>
            <person name="Pepin K.H."/>
            <person name="Johnson M."/>
            <person name="Bhonagiri V."/>
            <person name="Nash W.E."/>
            <person name="Warren W."/>
            <person name="Chinwalla A."/>
            <person name="Mardis E.R."/>
            <person name="Wilson R.K."/>
        </authorList>
    </citation>
    <scope>NUCLEOTIDE SEQUENCE [LARGE SCALE GENOMIC DNA]</scope>
    <source>
        <strain evidence="7">ATCC 51147</strain>
    </source>
</reference>